<dbReference type="InterPro" id="IPR000223">
    <property type="entry name" value="Pept_S26A_signal_pept_1"/>
</dbReference>
<name>A0A419SRD8_9BACL</name>
<comment type="subcellular location">
    <subcellularLocation>
        <location evidence="2">Cell membrane</location>
        <topology evidence="2">Single-pass type II membrane protein</topology>
    </subcellularLocation>
    <subcellularLocation>
        <location evidence="13">Membrane</location>
        <topology evidence="13">Single-pass type II membrane protein</topology>
    </subcellularLocation>
</comment>
<keyword evidence="10 12" id="KW-0472">Membrane</keyword>
<dbReference type="EC" id="3.4.21.89" evidence="4 12"/>
<organism evidence="15 16">
    <name type="scientific">Ammoniphilus oxalaticus</name>
    <dbReference type="NCBI Taxonomy" id="66863"/>
    <lineage>
        <taxon>Bacteria</taxon>
        <taxon>Bacillati</taxon>
        <taxon>Bacillota</taxon>
        <taxon>Bacilli</taxon>
        <taxon>Bacillales</taxon>
        <taxon>Paenibacillaceae</taxon>
        <taxon>Aneurinibacillus group</taxon>
        <taxon>Ammoniphilus</taxon>
    </lineage>
</organism>
<dbReference type="GO" id="GO:0006465">
    <property type="term" value="P:signal peptide processing"/>
    <property type="evidence" value="ECO:0007669"/>
    <property type="project" value="InterPro"/>
</dbReference>
<reference evidence="15 16" key="1">
    <citation type="submission" date="2016-08" db="EMBL/GenBank/DDBJ databases">
        <title>Novel Firmicute Genomes.</title>
        <authorList>
            <person name="Poppleton D.I."/>
            <person name="Gribaldo S."/>
        </authorList>
    </citation>
    <scope>NUCLEOTIDE SEQUENCE [LARGE SCALE GENOMIC DNA]</scope>
    <source>
        <strain evidence="15 16">RAOx-1</strain>
    </source>
</reference>
<dbReference type="PANTHER" id="PTHR43390">
    <property type="entry name" value="SIGNAL PEPTIDASE I"/>
    <property type="match status" value="1"/>
</dbReference>
<evidence type="ECO:0000256" key="8">
    <source>
        <dbReference type="ARBA" id="ARBA00022801"/>
    </source>
</evidence>
<dbReference type="InterPro" id="IPR036286">
    <property type="entry name" value="LexA/Signal_pep-like_sf"/>
</dbReference>
<feature type="active site" evidence="11">
    <location>
        <position position="87"/>
    </location>
</feature>
<evidence type="ECO:0000256" key="13">
    <source>
        <dbReference type="RuleBase" id="RU362042"/>
    </source>
</evidence>
<dbReference type="GO" id="GO:0009003">
    <property type="term" value="F:signal peptidase activity"/>
    <property type="evidence" value="ECO:0007669"/>
    <property type="project" value="UniProtKB-EC"/>
</dbReference>
<comment type="caution">
    <text evidence="15">The sequence shown here is derived from an EMBL/GenBank/DDBJ whole genome shotgun (WGS) entry which is preliminary data.</text>
</comment>
<evidence type="ECO:0000256" key="7">
    <source>
        <dbReference type="ARBA" id="ARBA00022692"/>
    </source>
</evidence>
<evidence type="ECO:0000256" key="6">
    <source>
        <dbReference type="ARBA" id="ARBA00022670"/>
    </source>
</evidence>
<dbReference type="FunFam" id="2.10.109.10:FF:000008">
    <property type="entry name" value="Signal peptidase I"/>
    <property type="match status" value="1"/>
</dbReference>
<dbReference type="PANTHER" id="PTHR43390:SF1">
    <property type="entry name" value="CHLOROPLAST PROCESSING PEPTIDASE"/>
    <property type="match status" value="1"/>
</dbReference>
<dbReference type="PROSITE" id="PS00760">
    <property type="entry name" value="SPASE_I_2"/>
    <property type="match status" value="1"/>
</dbReference>
<proteinExistence type="inferred from homology"/>
<dbReference type="CDD" id="cd06530">
    <property type="entry name" value="S26_SPase_I"/>
    <property type="match status" value="1"/>
</dbReference>
<keyword evidence="16" id="KW-1185">Reference proteome</keyword>
<dbReference type="InterPro" id="IPR019756">
    <property type="entry name" value="Pept_S26A_signal_pept_1_Ser-AS"/>
</dbReference>
<evidence type="ECO:0000256" key="12">
    <source>
        <dbReference type="RuleBase" id="RU003993"/>
    </source>
</evidence>
<dbReference type="NCBIfam" id="TIGR02227">
    <property type="entry name" value="sigpep_I_bact"/>
    <property type="match status" value="1"/>
</dbReference>
<evidence type="ECO:0000256" key="1">
    <source>
        <dbReference type="ARBA" id="ARBA00000677"/>
    </source>
</evidence>
<evidence type="ECO:0000256" key="3">
    <source>
        <dbReference type="ARBA" id="ARBA00009370"/>
    </source>
</evidence>
<evidence type="ECO:0000256" key="9">
    <source>
        <dbReference type="ARBA" id="ARBA00022989"/>
    </source>
</evidence>
<accession>A0A419SRD8</accession>
<feature type="active site" evidence="11">
    <location>
        <position position="46"/>
    </location>
</feature>
<evidence type="ECO:0000313" key="16">
    <source>
        <dbReference type="Proteomes" id="UP000284219"/>
    </source>
</evidence>
<dbReference type="EMBL" id="MCHY01000001">
    <property type="protein sequence ID" value="RKD27098.1"/>
    <property type="molecule type" value="Genomic_DNA"/>
</dbReference>
<dbReference type="OrthoDB" id="9802919at2"/>
<keyword evidence="6 12" id="KW-0645">Protease</keyword>
<dbReference type="Gene3D" id="2.10.109.10">
    <property type="entry name" value="Umud Fragment, subunit A"/>
    <property type="match status" value="1"/>
</dbReference>
<evidence type="ECO:0000256" key="4">
    <source>
        <dbReference type="ARBA" id="ARBA00013208"/>
    </source>
</evidence>
<sequence>MDTKNISKNEGKKEAWEWGKAIGIAVIIAFFTRTLLFSPYLVEGSSMESTLKNHDKVLVNKAIYLVSKPKHGDVIVLHATQENDYIKRVIGVPGDKIEVRDDTLYINDRTVEEKYLSENKNNAAVKPLTEDIRPLVVPEGKVYVLGDNRQNSLDSSELGPFDIDKVVGRAEFVLWPFKDIRLIK</sequence>
<dbReference type="GO" id="GO:0005886">
    <property type="term" value="C:plasma membrane"/>
    <property type="evidence" value="ECO:0007669"/>
    <property type="project" value="UniProtKB-SubCell"/>
</dbReference>
<comment type="catalytic activity">
    <reaction evidence="1 12">
        <text>Cleavage of hydrophobic, N-terminal signal or leader sequences from secreted and periplasmic proteins.</text>
        <dbReference type="EC" id="3.4.21.89"/>
    </reaction>
</comment>
<gene>
    <name evidence="15" type="ORF">BEP19_00565</name>
</gene>
<evidence type="ECO:0000256" key="2">
    <source>
        <dbReference type="ARBA" id="ARBA00004401"/>
    </source>
</evidence>
<dbReference type="InterPro" id="IPR019757">
    <property type="entry name" value="Pept_S26A_signal_pept_1_Lys-AS"/>
</dbReference>
<protein>
    <recommendedName>
        <fullName evidence="4 12">Signal peptidase I</fullName>
        <ecNumber evidence="4 12">3.4.21.89</ecNumber>
    </recommendedName>
</protein>
<dbReference type="AlphaFoldDB" id="A0A419SRD8"/>
<keyword evidence="5" id="KW-1003">Cell membrane</keyword>
<dbReference type="InterPro" id="IPR019533">
    <property type="entry name" value="Peptidase_S26"/>
</dbReference>
<dbReference type="InterPro" id="IPR019758">
    <property type="entry name" value="Pept_S26A_signal_pept_1_CS"/>
</dbReference>
<dbReference type="PROSITE" id="PS00761">
    <property type="entry name" value="SPASE_I_3"/>
    <property type="match status" value="1"/>
</dbReference>
<dbReference type="SUPFAM" id="SSF51306">
    <property type="entry name" value="LexA/Signal peptidase"/>
    <property type="match status" value="1"/>
</dbReference>
<evidence type="ECO:0000256" key="5">
    <source>
        <dbReference type="ARBA" id="ARBA00022475"/>
    </source>
</evidence>
<evidence type="ECO:0000259" key="14">
    <source>
        <dbReference type="Pfam" id="PF10502"/>
    </source>
</evidence>
<dbReference type="RefSeq" id="WP_120187920.1">
    <property type="nucleotide sequence ID" value="NZ_MCHY01000001.1"/>
</dbReference>
<keyword evidence="8 12" id="KW-0378">Hydrolase</keyword>
<keyword evidence="7 12" id="KW-0812">Transmembrane</keyword>
<keyword evidence="9 12" id="KW-1133">Transmembrane helix</keyword>
<dbReference type="PROSITE" id="PS00501">
    <property type="entry name" value="SPASE_I_1"/>
    <property type="match status" value="1"/>
</dbReference>
<evidence type="ECO:0000256" key="10">
    <source>
        <dbReference type="ARBA" id="ARBA00023136"/>
    </source>
</evidence>
<feature type="domain" description="Peptidase S26" evidence="14">
    <location>
        <begin position="16"/>
        <end position="175"/>
    </location>
</feature>
<dbReference type="GO" id="GO:0004252">
    <property type="term" value="F:serine-type endopeptidase activity"/>
    <property type="evidence" value="ECO:0007669"/>
    <property type="project" value="InterPro"/>
</dbReference>
<comment type="similarity">
    <text evidence="3 13">Belongs to the peptidase S26 family.</text>
</comment>
<evidence type="ECO:0000256" key="11">
    <source>
        <dbReference type="PIRSR" id="PIRSR600223-1"/>
    </source>
</evidence>
<evidence type="ECO:0000313" key="15">
    <source>
        <dbReference type="EMBL" id="RKD27098.1"/>
    </source>
</evidence>
<feature type="transmembrane region" description="Helical" evidence="12">
    <location>
        <begin position="21"/>
        <end position="42"/>
    </location>
</feature>
<dbReference type="PRINTS" id="PR00727">
    <property type="entry name" value="LEADERPTASE"/>
</dbReference>
<dbReference type="Pfam" id="PF10502">
    <property type="entry name" value="Peptidase_S26"/>
    <property type="match status" value="1"/>
</dbReference>
<dbReference type="Proteomes" id="UP000284219">
    <property type="component" value="Unassembled WGS sequence"/>
</dbReference>